<keyword evidence="5 6" id="KW-0472">Membrane</keyword>
<dbReference type="InterPro" id="IPR000620">
    <property type="entry name" value="EamA_dom"/>
</dbReference>
<reference evidence="8 9" key="1">
    <citation type="submission" date="2015-11" db="EMBL/GenBank/DDBJ databases">
        <title>Draft genome sequence of Paramesorhizobium deserti A-3-E, a strain highly resistant to diverse beta-lactam antibiotics.</title>
        <authorList>
            <person name="Lv R."/>
            <person name="Yang X."/>
            <person name="Fang N."/>
            <person name="Guo J."/>
            <person name="Luo X."/>
            <person name="Peng F."/>
            <person name="Yang R."/>
            <person name="Cui Y."/>
            <person name="Fang C."/>
            <person name="Song Y."/>
        </authorList>
    </citation>
    <scope>NUCLEOTIDE SEQUENCE [LARGE SCALE GENOMIC DNA]</scope>
    <source>
        <strain evidence="8 9">A-3-E</strain>
    </source>
</reference>
<evidence type="ECO:0000256" key="3">
    <source>
        <dbReference type="ARBA" id="ARBA00022692"/>
    </source>
</evidence>
<sequence length="281" mass="29755">MSGTVVLIVLLGAFLHASWNAVVKSNGDKFLNAVIVVGAAGLIAALVLPFLPAPDRSSWPFLAISMVLQVIYLCLVAAAYEGGDMSQAYPIMRGTPPLLVALASGPLIGEVLPLPRWIGIGLISCGVLALAFEARRRAVIGNGRTTALALINAVFIAAYTLVDGIGVRKSGAPAAYTMWVFLLNAIPLVLWTLAMHRERIWPHLRGRLHLALIGGVGTLGSYGLALWAMTMAPVAVVAALRETSILFAILISAIFLKERVGLRRVVAAVLIVIGVIIIRLS</sequence>
<evidence type="ECO:0000256" key="1">
    <source>
        <dbReference type="ARBA" id="ARBA00004141"/>
    </source>
</evidence>
<dbReference type="PANTHER" id="PTHR32322">
    <property type="entry name" value="INNER MEMBRANE TRANSPORTER"/>
    <property type="match status" value="1"/>
</dbReference>
<dbReference type="AlphaFoldDB" id="A0A135HX24"/>
<feature type="transmembrane region" description="Helical" evidence="6">
    <location>
        <begin position="262"/>
        <end position="280"/>
    </location>
</feature>
<dbReference type="PANTHER" id="PTHR32322:SF2">
    <property type="entry name" value="EAMA DOMAIN-CONTAINING PROTEIN"/>
    <property type="match status" value="1"/>
</dbReference>
<comment type="similarity">
    <text evidence="2">Belongs to the EamA transporter family.</text>
</comment>
<feature type="domain" description="EamA" evidence="7">
    <location>
        <begin position="6"/>
        <end position="130"/>
    </location>
</feature>
<dbReference type="Proteomes" id="UP000070107">
    <property type="component" value="Unassembled WGS sequence"/>
</dbReference>
<dbReference type="RefSeq" id="WP_068881920.1">
    <property type="nucleotide sequence ID" value="NZ_LNTU01000012.1"/>
</dbReference>
<protein>
    <recommendedName>
        <fullName evidence="7">EamA domain-containing protein</fullName>
    </recommendedName>
</protein>
<evidence type="ECO:0000256" key="2">
    <source>
        <dbReference type="ARBA" id="ARBA00007362"/>
    </source>
</evidence>
<evidence type="ECO:0000256" key="4">
    <source>
        <dbReference type="ARBA" id="ARBA00022989"/>
    </source>
</evidence>
<evidence type="ECO:0000313" key="9">
    <source>
        <dbReference type="Proteomes" id="UP000070107"/>
    </source>
</evidence>
<dbReference type="Gene3D" id="1.10.3730.20">
    <property type="match status" value="2"/>
</dbReference>
<gene>
    <name evidence="8" type="ORF">ATN84_10420</name>
</gene>
<keyword evidence="4 6" id="KW-1133">Transmembrane helix</keyword>
<dbReference type="EMBL" id="LNTU01000012">
    <property type="protein sequence ID" value="KXF77735.1"/>
    <property type="molecule type" value="Genomic_DNA"/>
</dbReference>
<dbReference type="Pfam" id="PF00892">
    <property type="entry name" value="EamA"/>
    <property type="match status" value="2"/>
</dbReference>
<dbReference type="GO" id="GO:0016020">
    <property type="term" value="C:membrane"/>
    <property type="evidence" value="ECO:0007669"/>
    <property type="project" value="UniProtKB-SubCell"/>
</dbReference>
<comment type="subcellular location">
    <subcellularLocation>
        <location evidence="1">Membrane</location>
        <topology evidence="1">Multi-pass membrane protein</topology>
    </subcellularLocation>
</comment>
<feature type="domain" description="EamA" evidence="7">
    <location>
        <begin position="148"/>
        <end position="279"/>
    </location>
</feature>
<evidence type="ECO:0000256" key="6">
    <source>
        <dbReference type="SAM" id="Phobius"/>
    </source>
</evidence>
<organism evidence="8 9">
    <name type="scientific">Paramesorhizobium deserti</name>
    <dbReference type="NCBI Taxonomy" id="1494590"/>
    <lineage>
        <taxon>Bacteria</taxon>
        <taxon>Pseudomonadati</taxon>
        <taxon>Pseudomonadota</taxon>
        <taxon>Alphaproteobacteria</taxon>
        <taxon>Hyphomicrobiales</taxon>
        <taxon>Phyllobacteriaceae</taxon>
        <taxon>Paramesorhizobium</taxon>
    </lineage>
</organism>
<comment type="caution">
    <text evidence="8">The sequence shown here is derived from an EMBL/GenBank/DDBJ whole genome shotgun (WGS) entry which is preliminary data.</text>
</comment>
<evidence type="ECO:0000313" key="8">
    <source>
        <dbReference type="EMBL" id="KXF77735.1"/>
    </source>
</evidence>
<feature type="transmembrane region" description="Helical" evidence="6">
    <location>
        <begin position="58"/>
        <end position="80"/>
    </location>
</feature>
<dbReference type="SUPFAM" id="SSF103481">
    <property type="entry name" value="Multidrug resistance efflux transporter EmrE"/>
    <property type="match status" value="2"/>
</dbReference>
<name>A0A135HX24_9HYPH</name>
<dbReference type="STRING" id="1494590.ATN84_10420"/>
<feature type="transmembrane region" description="Helical" evidence="6">
    <location>
        <begin position="234"/>
        <end position="255"/>
    </location>
</feature>
<proteinExistence type="inferred from homology"/>
<feature type="transmembrane region" description="Helical" evidence="6">
    <location>
        <begin position="30"/>
        <end position="51"/>
    </location>
</feature>
<keyword evidence="3 6" id="KW-0812">Transmembrane</keyword>
<feature type="transmembrane region" description="Helical" evidence="6">
    <location>
        <begin position="208"/>
        <end position="228"/>
    </location>
</feature>
<accession>A0A135HX24</accession>
<evidence type="ECO:0000259" key="7">
    <source>
        <dbReference type="Pfam" id="PF00892"/>
    </source>
</evidence>
<evidence type="ECO:0000256" key="5">
    <source>
        <dbReference type="ARBA" id="ARBA00023136"/>
    </source>
</evidence>
<feature type="transmembrane region" description="Helical" evidence="6">
    <location>
        <begin position="144"/>
        <end position="162"/>
    </location>
</feature>
<feature type="transmembrane region" description="Helical" evidence="6">
    <location>
        <begin position="174"/>
        <end position="196"/>
    </location>
</feature>
<keyword evidence="9" id="KW-1185">Reference proteome</keyword>
<dbReference type="InterPro" id="IPR050638">
    <property type="entry name" value="AA-Vitamin_Transporters"/>
</dbReference>
<dbReference type="InterPro" id="IPR037185">
    <property type="entry name" value="EmrE-like"/>
</dbReference>
<dbReference type="OrthoDB" id="9783707at2"/>